<feature type="compositionally biased region" description="Low complexity" evidence="1">
    <location>
        <begin position="188"/>
        <end position="197"/>
    </location>
</feature>
<feature type="region of interest" description="Disordered" evidence="1">
    <location>
        <begin position="281"/>
        <end position="403"/>
    </location>
</feature>
<evidence type="ECO:0000313" key="2">
    <source>
        <dbReference type="EMBL" id="CAD7283240.1"/>
    </source>
</evidence>
<feature type="region of interest" description="Disordered" evidence="1">
    <location>
        <begin position="58"/>
        <end position="83"/>
    </location>
</feature>
<dbReference type="EMBL" id="OA887097">
    <property type="protein sequence ID" value="CAD7283240.1"/>
    <property type="molecule type" value="Genomic_DNA"/>
</dbReference>
<name>A0A7R9GJ92_9CRUS</name>
<feature type="compositionally biased region" description="Basic and acidic residues" evidence="1">
    <location>
        <begin position="173"/>
        <end position="182"/>
    </location>
</feature>
<dbReference type="EMBL" id="CAJPEX010005060">
    <property type="protein sequence ID" value="CAG0923392.1"/>
    <property type="molecule type" value="Genomic_DNA"/>
</dbReference>
<feature type="compositionally biased region" description="Basic and acidic residues" evidence="1">
    <location>
        <begin position="63"/>
        <end position="73"/>
    </location>
</feature>
<reference evidence="2" key="1">
    <citation type="submission" date="2020-11" db="EMBL/GenBank/DDBJ databases">
        <authorList>
            <person name="Tran Van P."/>
        </authorList>
    </citation>
    <scope>NUCLEOTIDE SEQUENCE</scope>
</reference>
<dbReference type="AlphaFoldDB" id="A0A7R9GJ92"/>
<feature type="compositionally biased region" description="Low complexity" evidence="1">
    <location>
        <begin position="118"/>
        <end position="128"/>
    </location>
</feature>
<evidence type="ECO:0000256" key="1">
    <source>
        <dbReference type="SAM" id="MobiDB-lite"/>
    </source>
</evidence>
<evidence type="ECO:0000313" key="3">
    <source>
        <dbReference type="Proteomes" id="UP000678499"/>
    </source>
</evidence>
<feature type="compositionally biased region" description="Low complexity" evidence="1">
    <location>
        <begin position="136"/>
        <end position="148"/>
    </location>
</feature>
<feature type="region of interest" description="Disordered" evidence="1">
    <location>
        <begin position="444"/>
        <end position="488"/>
    </location>
</feature>
<feature type="region of interest" description="Disordered" evidence="1">
    <location>
        <begin position="116"/>
        <end position="197"/>
    </location>
</feature>
<feature type="compositionally biased region" description="Low complexity" evidence="1">
    <location>
        <begin position="469"/>
        <end position="484"/>
    </location>
</feature>
<feature type="compositionally biased region" description="Polar residues" evidence="1">
    <location>
        <begin position="444"/>
        <end position="457"/>
    </location>
</feature>
<protein>
    <submittedName>
        <fullName evidence="2">Uncharacterized protein</fullName>
    </submittedName>
</protein>
<feature type="compositionally biased region" description="Low complexity" evidence="1">
    <location>
        <begin position="156"/>
        <end position="168"/>
    </location>
</feature>
<accession>A0A7R9GJ92</accession>
<proteinExistence type="predicted"/>
<keyword evidence="3" id="KW-1185">Reference proteome</keyword>
<sequence length="499" mass="54153">MSVPQADISPTEHFCNCLGHHQDIPGFARGIFCFSTPELCHFEALSLEDVPAKAFVPQQCNPNRREKKEEKLSSRRQANKGDQGTYLEPEKVLCYLNGSKEGCWTNSNWTYGDEVVEQQQQQQQQPQQNDQKITTGSNSGSNRNSGDGRSSDADESQALLLRSSNSSAARRKKCDDSSASRDDPEDGAASPAPYASSAIYRTEVADSQRNRHLLHPGEPANRFPGTKHVLDVALEFPASSGVLNEPGFGIGRKIHQRVSGDGQHNKDSIFEMHRHQNPRHFPTKSSFSMPGLPQNRAASAMNNGHQHQQQLDSDDDSSLSNLFGWTPRSGGHHKYGSNTRAGIPDSVGNRSGGHGHRMTSWTNFLPPPPPMRHNSSLPPLGSSRFESGYGIPRDASRSSQASEPHLRSFYLNKLASTAQFDSNSSPVTQQLTASTAAIVSRCAGTTGNNSADPQQLANFRRRRSPSRPSPTSGASNATTASATSVDDGVVGRLGVALSK</sequence>
<organism evidence="2">
    <name type="scientific">Notodromas monacha</name>
    <dbReference type="NCBI Taxonomy" id="399045"/>
    <lineage>
        <taxon>Eukaryota</taxon>
        <taxon>Metazoa</taxon>
        <taxon>Ecdysozoa</taxon>
        <taxon>Arthropoda</taxon>
        <taxon>Crustacea</taxon>
        <taxon>Oligostraca</taxon>
        <taxon>Ostracoda</taxon>
        <taxon>Podocopa</taxon>
        <taxon>Podocopida</taxon>
        <taxon>Cypridocopina</taxon>
        <taxon>Cypridoidea</taxon>
        <taxon>Cyprididae</taxon>
        <taxon>Notodromas</taxon>
    </lineage>
</organism>
<gene>
    <name evidence="2" type="ORF">NMOB1V02_LOCUS10856</name>
</gene>
<dbReference type="Proteomes" id="UP000678499">
    <property type="component" value="Unassembled WGS sequence"/>
</dbReference>